<dbReference type="SMART" id="SM00369">
    <property type="entry name" value="LRR_TYP"/>
    <property type="match status" value="9"/>
</dbReference>
<keyword evidence="1" id="KW-0433">Leucine-rich repeat</keyword>
<dbReference type="AlphaFoldDB" id="A0A6P4YUL7"/>
<dbReference type="SMART" id="SM00082">
    <property type="entry name" value="LRRCT"/>
    <property type="match status" value="1"/>
</dbReference>
<dbReference type="InterPro" id="IPR000483">
    <property type="entry name" value="Cys-rich_flank_reg_C"/>
</dbReference>
<evidence type="ECO:0000313" key="7">
    <source>
        <dbReference type="RefSeq" id="XP_019622347.1"/>
    </source>
</evidence>
<evidence type="ECO:0000256" key="2">
    <source>
        <dbReference type="ARBA" id="ARBA00022729"/>
    </source>
</evidence>
<accession>A0A6P4YUL7</accession>
<dbReference type="InterPro" id="IPR001611">
    <property type="entry name" value="Leu-rich_rpt"/>
</dbReference>
<dbReference type="OrthoDB" id="676979at2759"/>
<evidence type="ECO:0000259" key="5">
    <source>
        <dbReference type="SMART" id="SM00082"/>
    </source>
</evidence>
<dbReference type="PROSITE" id="PS51450">
    <property type="entry name" value="LRR"/>
    <property type="match status" value="5"/>
</dbReference>
<protein>
    <submittedName>
        <fullName evidence="7">Chondroadherin-like</fullName>
    </submittedName>
</protein>
<feature type="region of interest" description="Disordered" evidence="4">
    <location>
        <begin position="538"/>
        <end position="584"/>
    </location>
</feature>
<evidence type="ECO:0000256" key="4">
    <source>
        <dbReference type="SAM" id="MobiDB-lite"/>
    </source>
</evidence>
<dbReference type="Gene3D" id="3.80.10.10">
    <property type="entry name" value="Ribonuclease Inhibitor"/>
    <property type="match status" value="3"/>
</dbReference>
<dbReference type="PANTHER" id="PTHR24366">
    <property type="entry name" value="IG(IMMUNOGLOBULIN) AND LRR(LEUCINE RICH REPEAT) DOMAINS"/>
    <property type="match status" value="1"/>
</dbReference>
<dbReference type="InterPro" id="IPR025875">
    <property type="entry name" value="Leu-rich_rpt_4"/>
</dbReference>
<feature type="region of interest" description="Disordered" evidence="4">
    <location>
        <begin position="384"/>
        <end position="408"/>
    </location>
</feature>
<evidence type="ECO:0000256" key="3">
    <source>
        <dbReference type="ARBA" id="ARBA00022737"/>
    </source>
</evidence>
<evidence type="ECO:0000256" key="1">
    <source>
        <dbReference type="ARBA" id="ARBA00022614"/>
    </source>
</evidence>
<keyword evidence="2" id="KW-0732">Signal</keyword>
<dbReference type="Proteomes" id="UP000515135">
    <property type="component" value="Unplaced"/>
</dbReference>
<reference evidence="7" key="1">
    <citation type="submission" date="2025-08" db="UniProtKB">
        <authorList>
            <consortium name="RefSeq"/>
        </authorList>
    </citation>
    <scope>IDENTIFICATION</scope>
    <source>
        <tissue evidence="7">Gonad</tissue>
    </source>
</reference>
<dbReference type="Pfam" id="PF12799">
    <property type="entry name" value="LRR_4"/>
    <property type="match status" value="1"/>
</dbReference>
<name>A0A6P4YUL7_BRABE</name>
<dbReference type="InterPro" id="IPR032675">
    <property type="entry name" value="LRR_dom_sf"/>
</dbReference>
<dbReference type="FunFam" id="3.80.10.10:FF:001164">
    <property type="entry name" value="GH01279p"/>
    <property type="match status" value="1"/>
</dbReference>
<keyword evidence="6" id="KW-1185">Reference proteome</keyword>
<feature type="compositionally biased region" description="Polar residues" evidence="4">
    <location>
        <begin position="538"/>
        <end position="547"/>
    </location>
</feature>
<dbReference type="SMART" id="SM00365">
    <property type="entry name" value="LRR_SD22"/>
    <property type="match status" value="5"/>
</dbReference>
<dbReference type="SUPFAM" id="SSF52058">
    <property type="entry name" value="L domain-like"/>
    <property type="match status" value="1"/>
</dbReference>
<dbReference type="PANTHER" id="PTHR24366:SF170">
    <property type="entry name" value="RE50361P"/>
    <property type="match status" value="1"/>
</dbReference>
<dbReference type="Pfam" id="PF13855">
    <property type="entry name" value="LRR_8"/>
    <property type="match status" value="2"/>
</dbReference>
<feature type="compositionally biased region" description="Polar residues" evidence="4">
    <location>
        <begin position="559"/>
        <end position="571"/>
    </location>
</feature>
<feature type="compositionally biased region" description="Basic and acidic residues" evidence="4">
    <location>
        <begin position="574"/>
        <end position="584"/>
    </location>
</feature>
<feature type="domain" description="LRRCT" evidence="5">
    <location>
        <begin position="284"/>
        <end position="329"/>
    </location>
</feature>
<dbReference type="InterPro" id="IPR003591">
    <property type="entry name" value="Leu-rich_rpt_typical-subtyp"/>
</dbReference>
<organism evidence="6 7">
    <name type="scientific">Branchiostoma belcheri</name>
    <name type="common">Amphioxus</name>
    <dbReference type="NCBI Taxonomy" id="7741"/>
    <lineage>
        <taxon>Eukaryota</taxon>
        <taxon>Metazoa</taxon>
        <taxon>Chordata</taxon>
        <taxon>Cephalochordata</taxon>
        <taxon>Leptocardii</taxon>
        <taxon>Amphioxiformes</taxon>
        <taxon>Branchiostomatidae</taxon>
        <taxon>Branchiostoma</taxon>
    </lineage>
</organism>
<dbReference type="RefSeq" id="XP_019622347.1">
    <property type="nucleotide sequence ID" value="XM_019766788.1"/>
</dbReference>
<sequence length="612" mass="67760">MKEGLLALFFGQDNMGRKLRHLLVFLLIILKEPSMPEAACRCKPSLRCICNNLGLISIPLNLPTWLCLLYLRNNQITMIQPRAFANLPRLETLCLDYNKITNIHTGTFENLPQLQRLHLYHNQLTKIQSGTFVNLPRLQWLALSHNQITMIQPGTFENLPLLQRLYLSDNQITMIQNGTFANLPWLERLFLDRNQIIMIQPGSFVNLPGLQVLYLYCNQLTMIQTGTFENLPELEKLYLYHNQLTMIESRAFANIPKLRHLDLRSNKMSSIPPFDVPTVKLGGNPWQCDCRMAPFRLIPTFNDQIICALPAKVQGQKLANVDPKEMICKEPHVHALNIFTSTTMSKSSSFRKTETNPGPTAHAVGSTLPIQTQAPFASSAVSESSFGDTESLSPGPRVKPRGSTFPALPSVTQHKVKTAATLAVPFPTTGTSSILFTANKPETNRYSSHESSPCVSIPTLIGSVCGSAALSIVAAVLITIWCKRNTKNPPSGPTSNIALSNISTKATVPTSGSLHDQTGHGQALASTQPLNIEQLSNIRGPDFSQNNHYERINRPPNPNITTRTGVPTTGSLAPHRDAPPLRDDDGPTYVEPDGAHYMTPEDVLYEMPANSH</sequence>
<gene>
    <name evidence="7" type="primary">LOC109468547</name>
</gene>
<dbReference type="KEGG" id="bbel:109468547"/>
<evidence type="ECO:0000313" key="6">
    <source>
        <dbReference type="Proteomes" id="UP000515135"/>
    </source>
</evidence>
<dbReference type="FunFam" id="3.80.10.10:FF:000732">
    <property type="entry name" value="GD11101"/>
    <property type="match status" value="1"/>
</dbReference>
<keyword evidence="3" id="KW-0677">Repeat</keyword>
<proteinExistence type="predicted"/>
<dbReference type="GeneID" id="109468547"/>